<proteinExistence type="inferred from homology"/>
<evidence type="ECO:0000313" key="8">
    <source>
        <dbReference type="EMBL" id="KAK4036800.1"/>
    </source>
</evidence>
<keyword evidence="9" id="KW-1185">Reference proteome</keyword>
<keyword evidence="1" id="KW-0677">Repeat</keyword>
<feature type="compositionally biased region" description="Basic and acidic residues" evidence="6">
    <location>
        <begin position="210"/>
        <end position="220"/>
    </location>
</feature>
<dbReference type="InterPro" id="IPR019734">
    <property type="entry name" value="TPR_rpt"/>
</dbReference>
<feature type="domain" description="RNA-polymerase II-associated protein 3-like C-terminal" evidence="7">
    <location>
        <begin position="333"/>
        <end position="421"/>
    </location>
</feature>
<feature type="region of interest" description="Disordered" evidence="6">
    <location>
        <begin position="210"/>
        <end position="232"/>
    </location>
</feature>
<dbReference type="PROSITE" id="PS50005">
    <property type="entry name" value="TPR"/>
    <property type="match status" value="2"/>
</dbReference>
<evidence type="ECO:0000256" key="2">
    <source>
        <dbReference type="ARBA" id="ARBA00022803"/>
    </source>
</evidence>
<comment type="similarity">
    <text evidence="3">Belongs to the RPAP3 family.</text>
</comment>
<evidence type="ECO:0000256" key="1">
    <source>
        <dbReference type="ARBA" id="ARBA00022737"/>
    </source>
</evidence>
<dbReference type="Pfam" id="PF00515">
    <property type="entry name" value="TPR_1"/>
    <property type="match status" value="1"/>
</dbReference>
<evidence type="ECO:0000259" key="7">
    <source>
        <dbReference type="Pfam" id="PF13877"/>
    </source>
</evidence>
<evidence type="ECO:0000256" key="6">
    <source>
        <dbReference type="SAM" id="MobiDB-lite"/>
    </source>
</evidence>
<evidence type="ECO:0000313" key="9">
    <source>
        <dbReference type="Proteomes" id="UP001234178"/>
    </source>
</evidence>
<dbReference type="PANTHER" id="PTHR46423:SF1">
    <property type="entry name" value="RNA POLYMERASE II-ASSOCIATED PROTEIN 3"/>
    <property type="match status" value="1"/>
</dbReference>
<evidence type="ECO:0000256" key="4">
    <source>
        <dbReference type="ARBA" id="ARBA00040133"/>
    </source>
</evidence>
<evidence type="ECO:0000256" key="3">
    <source>
        <dbReference type="ARBA" id="ARBA00038275"/>
    </source>
</evidence>
<gene>
    <name evidence="8" type="ORF">OUZ56_028836</name>
</gene>
<protein>
    <recommendedName>
        <fullName evidence="4">RNA polymerase II-associated protein 3</fullName>
    </recommendedName>
</protein>
<feature type="repeat" description="TPR" evidence="5">
    <location>
        <begin position="91"/>
        <end position="124"/>
    </location>
</feature>
<dbReference type="EMBL" id="JAOYFB010000040">
    <property type="protein sequence ID" value="KAK4036800.1"/>
    <property type="molecule type" value="Genomic_DNA"/>
</dbReference>
<evidence type="ECO:0000256" key="5">
    <source>
        <dbReference type="PROSITE-ProRule" id="PRU00339"/>
    </source>
</evidence>
<accession>A0ABR0B537</accession>
<comment type="caution">
    <text evidence="8">The sequence shown here is derived from an EMBL/GenBank/DDBJ whole genome shotgun (WGS) entry which is preliminary data.</text>
</comment>
<dbReference type="InterPro" id="IPR051966">
    <property type="entry name" value="RPAP3"/>
</dbReference>
<dbReference type="Proteomes" id="UP001234178">
    <property type="component" value="Unassembled WGS sequence"/>
</dbReference>
<dbReference type="Pfam" id="PF13877">
    <property type="entry name" value="RPAP3_C"/>
    <property type="match status" value="1"/>
</dbReference>
<dbReference type="Gene3D" id="1.25.40.10">
    <property type="entry name" value="Tetratricopeptide repeat domain"/>
    <property type="match status" value="1"/>
</dbReference>
<sequence length="450" mass="50952">MTAKAAELQREVRENAEDYQSYLKDLYQWETEIKVKDEMLKKAPKSLMAGDQEFPIRNKKTVSALNETLSSSPLSVPNSNMMTDQQNKQRAALEKNKGNECFKEGKYDKAIEYYSRAMELAPLDAILPANRAIALIKVNRFAEAEEDCNTSLKLDPTFVKAYHRRGTARANTGKMELALSDFQKVLDIEPHNKAALQEFERLSKLTKKESPKSIVAEHSKGGTSKKRVSFDQSVATKTKSARAIESETKEKTIELVDLSLRHPSLAVLNEFVPVLNGDKNGPALKIPVVPVNDAKQECLGIEKIINQFPRTNNTGVKNETTLHAYLDTVPLVPKNCIQFYQDWTKLEKNPNLQYKYLKQIIPAKLPDIFRESLETDILGGIIKIWKTEFAERKEPILPWLTGLSRVKRISAVTLFLSSDQRSDLDFLLAYIKTNGEGAEEERNSVLQKFS</sequence>
<keyword evidence="2 5" id="KW-0802">TPR repeat</keyword>
<dbReference type="InterPro" id="IPR011990">
    <property type="entry name" value="TPR-like_helical_dom_sf"/>
</dbReference>
<dbReference type="SMART" id="SM00028">
    <property type="entry name" value="TPR"/>
    <property type="match status" value="3"/>
</dbReference>
<dbReference type="PANTHER" id="PTHR46423">
    <property type="entry name" value="RNA POLYMERASE II-ASSOCIATED PROTEIN 3"/>
    <property type="match status" value="1"/>
</dbReference>
<reference evidence="8 9" key="1">
    <citation type="journal article" date="2023" name="Nucleic Acids Res.">
        <title>The hologenome of Daphnia magna reveals possible DNA methylation and microbiome-mediated evolution of the host genome.</title>
        <authorList>
            <person name="Chaturvedi A."/>
            <person name="Li X."/>
            <person name="Dhandapani V."/>
            <person name="Marshall H."/>
            <person name="Kissane S."/>
            <person name="Cuenca-Cambronero M."/>
            <person name="Asole G."/>
            <person name="Calvet F."/>
            <person name="Ruiz-Romero M."/>
            <person name="Marangio P."/>
            <person name="Guigo R."/>
            <person name="Rago D."/>
            <person name="Mirbahai L."/>
            <person name="Eastwood N."/>
            <person name="Colbourne J.K."/>
            <person name="Zhou J."/>
            <person name="Mallon E."/>
            <person name="Orsini L."/>
        </authorList>
    </citation>
    <scope>NUCLEOTIDE SEQUENCE [LARGE SCALE GENOMIC DNA]</scope>
    <source>
        <strain evidence="8">LRV0_1</strain>
    </source>
</reference>
<name>A0ABR0B537_9CRUS</name>
<dbReference type="Pfam" id="PF13181">
    <property type="entry name" value="TPR_8"/>
    <property type="match status" value="1"/>
</dbReference>
<dbReference type="SUPFAM" id="SSF48452">
    <property type="entry name" value="TPR-like"/>
    <property type="match status" value="1"/>
</dbReference>
<feature type="repeat" description="TPR" evidence="5">
    <location>
        <begin position="159"/>
        <end position="192"/>
    </location>
</feature>
<organism evidence="8 9">
    <name type="scientific">Daphnia magna</name>
    <dbReference type="NCBI Taxonomy" id="35525"/>
    <lineage>
        <taxon>Eukaryota</taxon>
        <taxon>Metazoa</taxon>
        <taxon>Ecdysozoa</taxon>
        <taxon>Arthropoda</taxon>
        <taxon>Crustacea</taxon>
        <taxon>Branchiopoda</taxon>
        <taxon>Diplostraca</taxon>
        <taxon>Cladocera</taxon>
        <taxon>Anomopoda</taxon>
        <taxon>Daphniidae</taxon>
        <taxon>Daphnia</taxon>
    </lineage>
</organism>
<dbReference type="InterPro" id="IPR025986">
    <property type="entry name" value="RPAP3-like_C"/>
</dbReference>